<feature type="compositionally biased region" description="Basic residues" evidence="2">
    <location>
        <begin position="191"/>
        <end position="200"/>
    </location>
</feature>
<dbReference type="Pfam" id="PF00498">
    <property type="entry name" value="FHA"/>
    <property type="match status" value="1"/>
</dbReference>
<gene>
    <name evidence="4" type="ORF">ISN44_As08g001650</name>
</gene>
<evidence type="ECO:0000256" key="1">
    <source>
        <dbReference type="SAM" id="Coils"/>
    </source>
</evidence>
<feature type="compositionally biased region" description="Basic and acidic residues" evidence="2">
    <location>
        <begin position="669"/>
        <end position="678"/>
    </location>
</feature>
<evidence type="ECO:0000313" key="5">
    <source>
        <dbReference type="Proteomes" id="UP000694251"/>
    </source>
</evidence>
<evidence type="ECO:0000256" key="2">
    <source>
        <dbReference type="SAM" id="MobiDB-lite"/>
    </source>
</evidence>
<keyword evidence="5" id="KW-1185">Reference proteome</keyword>
<feature type="domain" description="FHA" evidence="3">
    <location>
        <begin position="28"/>
        <end position="78"/>
    </location>
</feature>
<protein>
    <submittedName>
        <fullName evidence="4">Forkhead-associated (FHA) domain</fullName>
    </submittedName>
</protein>
<keyword evidence="1" id="KW-0175">Coiled coil</keyword>
<feature type="compositionally biased region" description="Basic and acidic residues" evidence="2">
    <location>
        <begin position="392"/>
        <end position="417"/>
    </location>
</feature>
<feature type="compositionally biased region" description="Acidic residues" evidence="2">
    <location>
        <begin position="512"/>
        <end position="522"/>
    </location>
</feature>
<accession>A0A8T2B3B2</accession>
<dbReference type="PROSITE" id="PS50006">
    <property type="entry name" value="FHA_DOMAIN"/>
    <property type="match status" value="1"/>
</dbReference>
<sequence>MVPPLLKLDFTQGPRAGDSLGFKPGSTIRIGRIVRGNEIAIKDAGISTKHLRIVSDSENWIIHDLGSSNGTILNSDTIDQDTPVNLSHGDEIKLGEYTSILVNFVSDVVQAPQEHKLPPRPRRNNKRVAVSDPDPDPDPIESVQEKPKHTRGSSKQEENELPKRTRASRKKNLDDIADKEEELEVEIEKKVKARVGRPRKNAGSAITKEEEVLEEKKRVGRPRKNASSSIAKEEEIPEEKKGNSRARRGKNTESVQKLGLNSIKLEVEDTPKAVEISEVKSRKRVARSKQIENACLGMENVKSEDTALEVKNEMRTTRSTRSKKTELVGDSFLELEMVLNQARKSRAKRKKVDQEPSKSVVEMETRNDDAGEEVLKNRHVEEDKDNEAQEGCSEKSDDKCDKEEEREGDGSKRVEQVEIELRKKSTLVEDGLNCTVREDGETENLQYIEEENDNETQEGCSERSDDKCDKEDERDGDGSRRVAQVEIELRKKSTVEGDDLNCTVREAGETENLQDIEEENGNEEGCSERSDDKCDKEDERVGDGSKRVEQVEIELRKKSTLGEDDLNCTVREDGETDNLQEIEEECHEKESECKVEEAGIATLDDGCDEEKVEQGWSNKNVERVEVDLGKMKLRDWFEAIKVQLPKQIIEETEKMIEPMRSKSMRVHKHITEQKEKGV</sequence>
<dbReference type="OrthoDB" id="687730at2759"/>
<dbReference type="AlphaFoldDB" id="A0A8T2B3B2"/>
<feature type="compositionally biased region" description="Basic and acidic residues" evidence="2">
    <location>
        <begin position="154"/>
        <end position="163"/>
    </location>
</feature>
<feature type="region of interest" description="Disordered" evidence="2">
    <location>
        <begin position="433"/>
        <end position="484"/>
    </location>
</feature>
<feature type="compositionally biased region" description="Basic and acidic residues" evidence="2">
    <location>
        <begin position="526"/>
        <end position="547"/>
    </location>
</feature>
<feature type="region of interest" description="Disordered" evidence="2">
    <location>
        <begin position="112"/>
        <end position="260"/>
    </location>
</feature>
<dbReference type="Proteomes" id="UP000694251">
    <property type="component" value="Chromosome 8"/>
</dbReference>
<dbReference type="InterPro" id="IPR000253">
    <property type="entry name" value="FHA_dom"/>
</dbReference>
<organism evidence="4 5">
    <name type="scientific">Arabidopsis suecica</name>
    <name type="common">Swedish thale-cress</name>
    <name type="synonym">Cardaminopsis suecica</name>
    <dbReference type="NCBI Taxonomy" id="45249"/>
    <lineage>
        <taxon>Eukaryota</taxon>
        <taxon>Viridiplantae</taxon>
        <taxon>Streptophyta</taxon>
        <taxon>Embryophyta</taxon>
        <taxon>Tracheophyta</taxon>
        <taxon>Spermatophyta</taxon>
        <taxon>Magnoliopsida</taxon>
        <taxon>eudicotyledons</taxon>
        <taxon>Gunneridae</taxon>
        <taxon>Pentapetalae</taxon>
        <taxon>rosids</taxon>
        <taxon>malvids</taxon>
        <taxon>Brassicales</taxon>
        <taxon>Brassicaceae</taxon>
        <taxon>Camelineae</taxon>
        <taxon>Arabidopsis</taxon>
    </lineage>
</organism>
<feature type="region of interest" description="Disordered" evidence="2">
    <location>
        <begin position="659"/>
        <end position="678"/>
    </location>
</feature>
<dbReference type="PANTHER" id="PTHR23308">
    <property type="entry name" value="NUCLEAR INHIBITOR OF PROTEIN PHOSPHATASE-1"/>
    <property type="match status" value="1"/>
</dbReference>
<feature type="region of interest" description="Disordered" evidence="2">
    <location>
        <begin position="496"/>
        <end position="547"/>
    </location>
</feature>
<feature type="coiled-coil region" evidence="1">
    <location>
        <begin position="572"/>
        <end position="599"/>
    </location>
</feature>
<evidence type="ECO:0000259" key="3">
    <source>
        <dbReference type="PROSITE" id="PS50006"/>
    </source>
</evidence>
<dbReference type="SMART" id="SM00240">
    <property type="entry name" value="FHA"/>
    <property type="match status" value="1"/>
</dbReference>
<feature type="compositionally biased region" description="Basic and acidic residues" evidence="2">
    <location>
        <begin position="207"/>
        <end position="217"/>
    </location>
</feature>
<feature type="compositionally biased region" description="Basic and acidic residues" evidence="2">
    <location>
        <begin position="352"/>
        <end position="382"/>
    </location>
</feature>
<feature type="compositionally biased region" description="Basic and acidic residues" evidence="2">
    <location>
        <begin position="460"/>
        <end position="480"/>
    </location>
</feature>
<dbReference type="EMBL" id="JAEFBJ010000008">
    <property type="protein sequence ID" value="KAG7580359.1"/>
    <property type="molecule type" value="Genomic_DNA"/>
</dbReference>
<feature type="compositionally biased region" description="Basic and acidic residues" evidence="2">
    <location>
        <begin position="231"/>
        <end position="242"/>
    </location>
</feature>
<dbReference type="InterPro" id="IPR050923">
    <property type="entry name" value="Cell_Proc_Reg/RNA_Proc"/>
</dbReference>
<evidence type="ECO:0000313" key="4">
    <source>
        <dbReference type="EMBL" id="KAG7580359.1"/>
    </source>
</evidence>
<proteinExistence type="predicted"/>
<feature type="region of interest" description="Disordered" evidence="2">
    <location>
        <begin position="343"/>
        <end position="417"/>
    </location>
</feature>
<reference evidence="4 5" key="1">
    <citation type="submission" date="2020-12" db="EMBL/GenBank/DDBJ databases">
        <title>Concerted genomic and epigenomic changes stabilize Arabidopsis allopolyploids.</title>
        <authorList>
            <person name="Chen Z."/>
        </authorList>
    </citation>
    <scope>NUCLEOTIDE SEQUENCE [LARGE SCALE GENOMIC DNA]</scope>
    <source>
        <strain evidence="4">As9502</strain>
        <tissue evidence="4">Leaf</tissue>
    </source>
</reference>
<name>A0A8T2B3B2_ARASU</name>
<comment type="caution">
    <text evidence="4">The sequence shown here is derived from an EMBL/GenBank/DDBJ whole genome shotgun (WGS) entry which is preliminary data.</text>
</comment>